<dbReference type="SUPFAM" id="SSF109854">
    <property type="entry name" value="DinB/YfiT-like putative metalloenzymes"/>
    <property type="match status" value="1"/>
</dbReference>
<sequence length="218" mass="22678">MVLQVPVDVARPAFADSVSGLLAAVEGLDETALLGASRCHGWTRLDVVVHVLGGWHEVLGGLVSRTEEPPTVDAATYWRAFAAAAAAEDPVAELMAQRRRTAFYARPSSAVAHLRDVAAAVLRGAAVPDGRQVFQGDVLTTGDFLATWAVEHAVHHLDLLVDEAPPSSALALARATVEALAGGPLPTADDVEAVLVGAGRRPVPGGWGEVGRRLPVLG</sequence>
<dbReference type="GO" id="GO:0016853">
    <property type="term" value="F:isomerase activity"/>
    <property type="evidence" value="ECO:0007669"/>
    <property type="project" value="UniProtKB-KW"/>
</dbReference>
<feature type="domain" description="Mycothiol-dependent maleylpyruvate isomerase metal-binding" evidence="1">
    <location>
        <begin position="17"/>
        <end position="159"/>
    </location>
</feature>
<dbReference type="GO" id="GO:0046872">
    <property type="term" value="F:metal ion binding"/>
    <property type="evidence" value="ECO:0007669"/>
    <property type="project" value="InterPro"/>
</dbReference>
<dbReference type="RefSeq" id="WP_171201821.1">
    <property type="nucleotide sequence ID" value="NZ_BAAANP010000001.1"/>
</dbReference>
<dbReference type="Pfam" id="PF11716">
    <property type="entry name" value="MDMPI_N"/>
    <property type="match status" value="1"/>
</dbReference>
<name>A0A849BKX7_9ACTN</name>
<evidence type="ECO:0000313" key="3">
    <source>
        <dbReference type="Proteomes" id="UP000555552"/>
    </source>
</evidence>
<dbReference type="EMBL" id="JABEMA010000014">
    <property type="protein sequence ID" value="NNH21963.1"/>
    <property type="molecule type" value="Genomic_DNA"/>
</dbReference>
<keyword evidence="2" id="KW-0670">Pyruvate</keyword>
<reference evidence="2 3" key="1">
    <citation type="submission" date="2020-05" db="EMBL/GenBank/DDBJ databases">
        <title>MicrobeNet Type strains.</title>
        <authorList>
            <person name="Nicholson A.C."/>
        </authorList>
    </citation>
    <scope>NUCLEOTIDE SEQUENCE [LARGE SCALE GENOMIC DNA]</scope>
    <source>
        <strain evidence="2 3">JCM 14547</strain>
    </source>
</reference>
<evidence type="ECO:0000259" key="1">
    <source>
        <dbReference type="Pfam" id="PF11716"/>
    </source>
</evidence>
<dbReference type="Proteomes" id="UP000555552">
    <property type="component" value="Unassembled WGS sequence"/>
</dbReference>
<protein>
    <submittedName>
        <fullName evidence="2">Maleylpyruvate isomerase</fullName>
    </submittedName>
</protein>
<dbReference type="InterPro" id="IPR024344">
    <property type="entry name" value="MDMPI_metal-binding"/>
</dbReference>
<keyword evidence="3" id="KW-1185">Reference proteome</keyword>
<organism evidence="2 3">
    <name type="scientific">Pseudokineococcus marinus</name>
    <dbReference type="NCBI Taxonomy" id="351215"/>
    <lineage>
        <taxon>Bacteria</taxon>
        <taxon>Bacillati</taxon>
        <taxon>Actinomycetota</taxon>
        <taxon>Actinomycetes</taxon>
        <taxon>Kineosporiales</taxon>
        <taxon>Kineosporiaceae</taxon>
        <taxon>Pseudokineococcus</taxon>
    </lineage>
</organism>
<keyword evidence="2" id="KW-0413">Isomerase</keyword>
<comment type="caution">
    <text evidence="2">The sequence shown here is derived from an EMBL/GenBank/DDBJ whole genome shotgun (WGS) entry which is preliminary data.</text>
</comment>
<evidence type="ECO:0000313" key="2">
    <source>
        <dbReference type="EMBL" id="NNH21963.1"/>
    </source>
</evidence>
<gene>
    <name evidence="2" type="ORF">HLB09_02440</name>
</gene>
<dbReference type="InterPro" id="IPR034660">
    <property type="entry name" value="DinB/YfiT-like"/>
</dbReference>
<accession>A0A849BKX7</accession>
<dbReference type="AlphaFoldDB" id="A0A849BKX7"/>
<proteinExistence type="predicted"/>
<dbReference type="Gene3D" id="1.20.120.450">
    <property type="entry name" value="dinb family like domain"/>
    <property type="match status" value="1"/>
</dbReference>